<protein>
    <submittedName>
        <fullName evidence="1">Uncharacterized protein</fullName>
    </submittedName>
</protein>
<proteinExistence type="predicted"/>
<sequence length="46" mass="5017">MMYINGDSGYYWLTCDTCQDALMEVVAGTALSEMDEAAGEHVCSPH</sequence>
<evidence type="ECO:0000313" key="1">
    <source>
        <dbReference type="EMBL" id="MDP9870435.1"/>
    </source>
</evidence>
<dbReference type="Proteomes" id="UP001230426">
    <property type="component" value="Unassembled WGS sequence"/>
</dbReference>
<gene>
    <name evidence="1" type="ORF">J2S55_009773</name>
</gene>
<dbReference type="RefSeq" id="WP_306876353.1">
    <property type="nucleotide sequence ID" value="NZ_JAUSRB010000004.1"/>
</dbReference>
<comment type="caution">
    <text evidence="1">The sequence shown here is derived from an EMBL/GenBank/DDBJ whole genome shotgun (WGS) entry which is preliminary data.</text>
</comment>
<dbReference type="EMBL" id="JAUSRB010000004">
    <property type="protein sequence ID" value="MDP9870435.1"/>
    <property type="molecule type" value="Genomic_DNA"/>
</dbReference>
<keyword evidence="2" id="KW-1185">Reference proteome</keyword>
<name>A0ABT9RMD9_9ACTN</name>
<accession>A0ABT9RMD9</accession>
<organism evidence="1 2">
    <name type="scientific">Streptosporangium brasiliense</name>
    <dbReference type="NCBI Taxonomy" id="47480"/>
    <lineage>
        <taxon>Bacteria</taxon>
        <taxon>Bacillati</taxon>
        <taxon>Actinomycetota</taxon>
        <taxon>Actinomycetes</taxon>
        <taxon>Streptosporangiales</taxon>
        <taxon>Streptosporangiaceae</taxon>
        <taxon>Streptosporangium</taxon>
    </lineage>
</organism>
<reference evidence="1 2" key="1">
    <citation type="submission" date="2023-07" db="EMBL/GenBank/DDBJ databases">
        <title>Sequencing the genomes of 1000 actinobacteria strains.</title>
        <authorList>
            <person name="Klenk H.-P."/>
        </authorList>
    </citation>
    <scope>NUCLEOTIDE SEQUENCE [LARGE SCALE GENOMIC DNA]</scope>
    <source>
        <strain evidence="1 2">DSM 44109</strain>
    </source>
</reference>
<evidence type="ECO:0000313" key="2">
    <source>
        <dbReference type="Proteomes" id="UP001230426"/>
    </source>
</evidence>